<evidence type="ECO:0000313" key="8">
    <source>
        <dbReference type="Proteomes" id="UP000765509"/>
    </source>
</evidence>
<feature type="compositionally biased region" description="Basic residues" evidence="6">
    <location>
        <begin position="721"/>
        <end position="730"/>
    </location>
</feature>
<comment type="similarity">
    <text evidence="2">Belongs to the NGG1 family.</text>
</comment>
<feature type="compositionally biased region" description="Polar residues" evidence="6">
    <location>
        <begin position="1"/>
        <end position="15"/>
    </location>
</feature>
<dbReference type="GO" id="GO:0003713">
    <property type="term" value="F:transcription coactivator activity"/>
    <property type="evidence" value="ECO:0007669"/>
    <property type="project" value="TreeGrafter"/>
</dbReference>
<dbReference type="PANTHER" id="PTHR13556:SF2">
    <property type="entry name" value="TRANSCRIPTIONAL ADAPTER 3"/>
    <property type="match status" value="1"/>
</dbReference>
<feature type="compositionally biased region" description="Pro residues" evidence="6">
    <location>
        <begin position="140"/>
        <end position="157"/>
    </location>
</feature>
<keyword evidence="8" id="KW-1185">Reference proteome</keyword>
<feature type="region of interest" description="Disordered" evidence="6">
    <location>
        <begin position="285"/>
        <end position="312"/>
    </location>
</feature>
<feature type="region of interest" description="Disordered" evidence="6">
    <location>
        <begin position="713"/>
        <end position="753"/>
    </location>
</feature>
<evidence type="ECO:0000256" key="3">
    <source>
        <dbReference type="ARBA" id="ARBA00023015"/>
    </source>
</evidence>
<dbReference type="GO" id="GO:0000124">
    <property type="term" value="C:SAGA complex"/>
    <property type="evidence" value="ECO:0007669"/>
    <property type="project" value="TreeGrafter"/>
</dbReference>
<dbReference type="AlphaFoldDB" id="A0A9Q3ER78"/>
<dbReference type="OrthoDB" id="1232at2759"/>
<feature type="compositionally biased region" description="Polar residues" evidence="6">
    <location>
        <begin position="187"/>
        <end position="196"/>
    </location>
</feature>
<dbReference type="GO" id="GO:0005634">
    <property type="term" value="C:nucleus"/>
    <property type="evidence" value="ECO:0007669"/>
    <property type="project" value="UniProtKB-SubCell"/>
</dbReference>
<keyword evidence="4" id="KW-0804">Transcription</keyword>
<dbReference type="Pfam" id="PF10198">
    <property type="entry name" value="Ada3"/>
    <property type="match status" value="1"/>
</dbReference>
<dbReference type="EMBL" id="AVOT02033026">
    <property type="protein sequence ID" value="MBW0526876.1"/>
    <property type="molecule type" value="Genomic_DNA"/>
</dbReference>
<evidence type="ECO:0000256" key="2">
    <source>
        <dbReference type="ARBA" id="ARBA00005330"/>
    </source>
</evidence>
<name>A0A9Q3ER78_9BASI</name>
<feature type="non-terminal residue" evidence="7">
    <location>
        <position position="1"/>
    </location>
</feature>
<feature type="region of interest" description="Disordered" evidence="6">
    <location>
        <begin position="1"/>
        <end position="259"/>
    </location>
</feature>
<evidence type="ECO:0000256" key="6">
    <source>
        <dbReference type="SAM" id="MobiDB-lite"/>
    </source>
</evidence>
<proteinExistence type="inferred from homology"/>
<dbReference type="InterPro" id="IPR019340">
    <property type="entry name" value="Histone_AcTrfase_su3"/>
</dbReference>
<dbReference type="GO" id="GO:0006357">
    <property type="term" value="P:regulation of transcription by RNA polymerase II"/>
    <property type="evidence" value="ECO:0007669"/>
    <property type="project" value="TreeGrafter"/>
</dbReference>
<feature type="region of interest" description="Disordered" evidence="6">
    <location>
        <begin position="505"/>
        <end position="526"/>
    </location>
</feature>
<feature type="compositionally biased region" description="Basic residues" evidence="6">
    <location>
        <begin position="16"/>
        <end position="31"/>
    </location>
</feature>
<evidence type="ECO:0000256" key="5">
    <source>
        <dbReference type="ARBA" id="ARBA00023242"/>
    </source>
</evidence>
<keyword evidence="5" id="KW-0539">Nucleus</keyword>
<dbReference type="Proteomes" id="UP000765509">
    <property type="component" value="Unassembled WGS sequence"/>
</dbReference>
<evidence type="ECO:0000313" key="7">
    <source>
        <dbReference type="EMBL" id="MBW0526876.1"/>
    </source>
</evidence>
<feature type="compositionally biased region" description="Pro residues" evidence="6">
    <location>
        <begin position="91"/>
        <end position="131"/>
    </location>
</feature>
<protein>
    <submittedName>
        <fullName evidence="7">Uncharacterized protein</fullName>
    </submittedName>
</protein>
<comment type="caution">
    <text evidence="7">The sequence shown here is derived from an EMBL/GenBank/DDBJ whole genome shotgun (WGS) entry which is preliminary data.</text>
</comment>
<gene>
    <name evidence="7" type="ORF">O181_066591</name>
</gene>
<feature type="region of interest" description="Disordered" evidence="6">
    <location>
        <begin position="347"/>
        <end position="366"/>
    </location>
</feature>
<dbReference type="PANTHER" id="PTHR13556">
    <property type="entry name" value="TRANSCRIPTIONAL ADAPTER 3-RELATED"/>
    <property type="match status" value="1"/>
</dbReference>
<feature type="compositionally biased region" description="Polar residues" evidence="6">
    <location>
        <begin position="248"/>
        <end position="259"/>
    </location>
</feature>
<sequence length="845" mass="93493">QSIHQLANSTSNVNHIKQKKSSSTKKKRKRNRSEIILSGSEFGGEIKPETRDSSINPPQLPPSKVRKVTYTSTSLPPSPPTDSVPLATRLYPPPPLPKIPPPPLPPCPPPSSQPFFPPLPTLPPPPLPSIPPQQAISLPLPHPPPTPLPPPTPPEPLHSPTLSSSVIPSDHIEQDKTVHSIPAKLHSSPTRSSVSLRTPPHPSQSQLKETLVEAPSATVSDTENCPSPHIIHQSSLSPDSRPLASKSLPVSQTRSSYTPVTESVNQISNFSSTNGIPDELLLKKKSPDIQVPPLPTLSQQSRSKDKESLASRLPKPKLRFGLTASQILRPTLSNITLGFPTLAPTSIVSAPSSKPPSNSHPRDNTPLTDYAEDFTLSFKPLHPPPPTISPLPSYPKTQGEVAQDFSKTKAPSNQVPIHQFQNWVNDNYLRSFGEDDLAFLSSEHSWSNGFPTFRTHDIQPSTEGESFLEKNPQQVDSDVTFEIPKLGRHYSEVWRDEELGLIPLGSNGTNLPTHDEPPIKRESSAQPLPLDLPKVKLTDLNDESLLTERIQLGPLTERLISTIQPIISRFNPALHFLTSKKNKENQNQESDLQTKQVGVDKSVTFTTGQSSTAIVDNILNHPDSLELESRVMRELRHVGILADDETIDWSTREDDEISMALRATQNVLKNQVYVNSRRKARLTEIVKMRMAYQEYEQIKDGLDRLIEQGCQKRMRQETKKKPTGKRKLIKNKNGTSNYGNLDEEEEGTNSSGARIPLSESLLAALEKRQQFIAEVGSIFEKLTERGHAGSMSLEDRCIADRRDHLIGNLCPTMPLGPIAFTGLPTESIYLDLDEELKLKPFPNVC</sequence>
<keyword evidence="3" id="KW-0805">Transcription regulation</keyword>
<comment type="subcellular location">
    <subcellularLocation>
        <location evidence="1">Nucleus</location>
    </subcellularLocation>
</comment>
<evidence type="ECO:0000256" key="4">
    <source>
        <dbReference type="ARBA" id="ARBA00023163"/>
    </source>
</evidence>
<accession>A0A9Q3ER78</accession>
<reference evidence="7" key="1">
    <citation type="submission" date="2021-03" db="EMBL/GenBank/DDBJ databases">
        <title>Draft genome sequence of rust myrtle Austropuccinia psidii MF-1, a brazilian biotype.</title>
        <authorList>
            <person name="Quecine M.C."/>
            <person name="Pachon D.M.R."/>
            <person name="Bonatelli M.L."/>
            <person name="Correr F.H."/>
            <person name="Franceschini L.M."/>
            <person name="Leite T.F."/>
            <person name="Margarido G.R.A."/>
            <person name="Almeida C.A."/>
            <person name="Ferrarezi J.A."/>
            <person name="Labate C.A."/>
        </authorList>
    </citation>
    <scope>NUCLEOTIDE SEQUENCE</scope>
    <source>
        <strain evidence="7">MF-1</strain>
    </source>
</reference>
<feature type="compositionally biased region" description="Polar residues" evidence="6">
    <location>
        <begin position="347"/>
        <end position="359"/>
    </location>
</feature>
<organism evidence="7 8">
    <name type="scientific">Austropuccinia psidii MF-1</name>
    <dbReference type="NCBI Taxonomy" id="1389203"/>
    <lineage>
        <taxon>Eukaryota</taxon>
        <taxon>Fungi</taxon>
        <taxon>Dikarya</taxon>
        <taxon>Basidiomycota</taxon>
        <taxon>Pucciniomycotina</taxon>
        <taxon>Pucciniomycetes</taxon>
        <taxon>Pucciniales</taxon>
        <taxon>Sphaerophragmiaceae</taxon>
        <taxon>Austropuccinia</taxon>
    </lineage>
</organism>
<evidence type="ECO:0000256" key="1">
    <source>
        <dbReference type="ARBA" id="ARBA00004123"/>
    </source>
</evidence>
<feature type="compositionally biased region" description="Basic and acidic residues" evidence="6">
    <location>
        <begin position="513"/>
        <end position="523"/>
    </location>
</feature>